<keyword evidence="1" id="KW-0472">Membrane</keyword>
<dbReference type="Proteomes" id="UP000215914">
    <property type="component" value="Chromosome 7"/>
</dbReference>
<organism evidence="3 4">
    <name type="scientific">Helianthus annuus</name>
    <name type="common">Common sunflower</name>
    <dbReference type="NCBI Taxonomy" id="4232"/>
    <lineage>
        <taxon>Eukaryota</taxon>
        <taxon>Viridiplantae</taxon>
        <taxon>Streptophyta</taxon>
        <taxon>Embryophyta</taxon>
        <taxon>Tracheophyta</taxon>
        <taxon>Spermatophyta</taxon>
        <taxon>Magnoliopsida</taxon>
        <taxon>eudicotyledons</taxon>
        <taxon>Gunneridae</taxon>
        <taxon>Pentapetalae</taxon>
        <taxon>asterids</taxon>
        <taxon>campanulids</taxon>
        <taxon>Asterales</taxon>
        <taxon>Asteraceae</taxon>
        <taxon>Asteroideae</taxon>
        <taxon>Heliantheae alliance</taxon>
        <taxon>Heliantheae</taxon>
        <taxon>Helianthus</taxon>
    </lineage>
</organism>
<dbReference type="Gramene" id="mRNA:HanXRQr2_Chr07g0280111">
    <property type="protein sequence ID" value="mRNA:HanXRQr2_Chr07g0280111"/>
    <property type="gene ID" value="HanXRQr2_Chr07g0280111"/>
</dbReference>
<dbReference type="AlphaFoldDB" id="A0A251U9X7"/>
<evidence type="ECO:0000256" key="1">
    <source>
        <dbReference type="SAM" id="Phobius"/>
    </source>
</evidence>
<gene>
    <name evidence="3" type="ORF">HannXRQ_Chr07g0186501</name>
    <name evidence="2" type="ORF">HanXRQr2_Chr07g0280111</name>
</gene>
<evidence type="ECO:0000313" key="2">
    <source>
        <dbReference type="EMBL" id="KAF5797393.1"/>
    </source>
</evidence>
<sequence>MMNLQDKGCGYCDKGLDFYRFLHLPSFRGLIFLFLLRLPMIYRFRILVLKDLVVQFKGLTLCISLLAVCFIFIFSYHVLCIIVVIFFFFLITLFGLVLSYFTCLPFQDHVLQCTSHYRSYEDLVFVFISISDFLHAGPMRFLFRNFGSISDFKDNYTKIAGKRATSCAAIPF</sequence>
<name>A0A251U9X7_HELAN</name>
<reference evidence="2" key="3">
    <citation type="submission" date="2020-06" db="EMBL/GenBank/DDBJ databases">
        <title>Helianthus annuus Genome sequencing and assembly Release 2.</title>
        <authorList>
            <person name="Gouzy J."/>
            <person name="Langlade N."/>
            <person name="Munos S."/>
        </authorList>
    </citation>
    <scope>NUCLEOTIDE SEQUENCE</scope>
    <source>
        <tissue evidence="2">Leaves</tissue>
    </source>
</reference>
<feature type="transmembrane region" description="Helical" evidence="1">
    <location>
        <begin position="54"/>
        <end position="74"/>
    </location>
</feature>
<protein>
    <submittedName>
        <fullName evidence="3">Uncharacterized protein</fullName>
    </submittedName>
</protein>
<reference evidence="2 4" key="1">
    <citation type="journal article" date="2017" name="Nature">
        <title>The sunflower genome provides insights into oil metabolism, flowering and Asterid evolution.</title>
        <authorList>
            <person name="Badouin H."/>
            <person name="Gouzy J."/>
            <person name="Grassa C.J."/>
            <person name="Murat F."/>
            <person name="Staton S.E."/>
            <person name="Cottret L."/>
            <person name="Lelandais-Briere C."/>
            <person name="Owens G.L."/>
            <person name="Carrere S."/>
            <person name="Mayjonade B."/>
            <person name="Legrand L."/>
            <person name="Gill N."/>
            <person name="Kane N.C."/>
            <person name="Bowers J.E."/>
            <person name="Hubner S."/>
            <person name="Bellec A."/>
            <person name="Berard A."/>
            <person name="Berges H."/>
            <person name="Blanchet N."/>
            <person name="Boniface M.C."/>
            <person name="Brunel D."/>
            <person name="Catrice O."/>
            <person name="Chaidir N."/>
            <person name="Claudel C."/>
            <person name="Donnadieu C."/>
            <person name="Faraut T."/>
            <person name="Fievet G."/>
            <person name="Helmstetter N."/>
            <person name="King M."/>
            <person name="Knapp S.J."/>
            <person name="Lai Z."/>
            <person name="Le Paslier M.C."/>
            <person name="Lippi Y."/>
            <person name="Lorenzon L."/>
            <person name="Mandel J.R."/>
            <person name="Marage G."/>
            <person name="Marchand G."/>
            <person name="Marquand E."/>
            <person name="Bret-Mestries E."/>
            <person name="Morien E."/>
            <person name="Nambeesan S."/>
            <person name="Nguyen T."/>
            <person name="Pegot-Espagnet P."/>
            <person name="Pouilly N."/>
            <person name="Raftis F."/>
            <person name="Sallet E."/>
            <person name="Schiex T."/>
            <person name="Thomas J."/>
            <person name="Vandecasteele C."/>
            <person name="Vares D."/>
            <person name="Vear F."/>
            <person name="Vautrin S."/>
            <person name="Crespi M."/>
            <person name="Mangin B."/>
            <person name="Burke J.M."/>
            <person name="Salse J."/>
            <person name="Munos S."/>
            <person name="Vincourt P."/>
            <person name="Rieseberg L.H."/>
            <person name="Langlade N.B."/>
        </authorList>
    </citation>
    <scope>NUCLEOTIDE SEQUENCE [LARGE SCALE GENOMIC DNA]</scope>
    <source>
        <strain evidence="4">cv. SF193</strain>
        <tissue evidence="2">Leaves</tissue>
    </source>
</reference>
<evidence type="ECO:0000313" key="4">
    <source>
        <dbReference type="Proteomes" id="UP000215914"/>
    </source>
</evidence>
<keyword evidence="1" id="KW-1133">Transmembrane helix</keyword>
<feature type="transmembrane region" description="Helical" evidence="1">
    <location>
        <begin position="21"/>
        <end position="42"/>
    </location>
</feature>
<keyword evidence="1" id="KW-0812">Transmembrane</keyword>
<dbReference type="EMBL" id="MNCJ02000322">
    <property type="protein sequence ID" value="KAF5797393.1"/>
    <property type="molecule type" value="Genomic_DNA"/>
</dbReference>
<keyword evidence="4" id="KW-1185">Reference proteome</keyword>
<reference evidence="3" key="2">
    <citation type="submission" date="2017-02" db="EMBL/GenBank/DDBJ databases">
        <title>Sunflower complete genome.</title>
        <authorList>
            <person name="Langlade N."/>
            <person name="Munos S."/>
        </authorList>
    </citation>
    <scope>NUCLEOTIDE SEQUENCE [LARGE SCALE GENOMIC DNA]</scope>
    <source>
        <tissue evidence="3">Leaves</tissue>
    </source>
</reference>
<dbReference type="InParanoid" id="A0A251U9X7"/>
<accession>A0A251U9X7</accession>
<dbReference type="EMBL" id="CM007896">
    <property type="protein sequence ID" value="OTG19853.1"/>
    <property type="molecule type" value="Genomic_DNA"/>
</dbReference>
<proteinExistence type="predicted"/>
<feature type="transmembrane region" description="Helical" evidence="1">
    <location>
        <begin position="81"/>
        <end position="103"/>
    </location>
</feature>
<evidence type="ECO:0000313" key="3">
    <source>
        <dbReference type="EMBL" id="OTG19853.1"/>
    </source>
</evidence>